<comment type="caution">
    <text evidence="1">The sequence shown here is derived from an EMBL/GenBank/DDBJ whole genome shotgun (WGS) entry which is preliminary data.</text>
</comment>
<protein>
    <submittedName>
        <fullName evidence="1">Uncharacterized protein</fullName>
    </submittedName>
</protein>
<dbReference type="AlphaFoldDB" id="A0A5B6UYF0"/>
<dbReference type="EMBL" id="SMMG02000009">
    <property type="protein sequence ID" value="KAA3461864.1"/>
    <property type="molecule type" value="Genomic_DNA"/>
</dbReference>
<proteinExistence type="predicted"/>
<name>A0A5B6UYF0_9ROSI</name>
<keyword evidence="2" id="KW-1185">Reference proteome</keyword>
<gene>
    <name evidence="1" type="ORF">EPI10_028402</name>
</gene>
<evidence type="ECO:0000313" key="1">
    <source>
        <dbReference type="EMBL" id="KAA3461864.1"/>
    </source>
</evidence>
<dbReference type="Proteomes" id="UP000325315">
    <property type="component" value="Unassembled WGS sequence"/>
</dbReference>
<evidence type="ECO:0000313" key="2">
    <source>
        <dbReference type="Proteomes" id="UP000325315"/>
    </source>
</evidence>
<sequence length="60" mass="6684">MAFMRKAPQKLLLILKKTSSLLSVSINIVSAQGKVPCRGSCSMTRFFTFCITNIKIFGRT</sequence>
<organism evidence="1 2">
    <name type="scientific">Gossypium australe</name>
    <dbReference type="NCBI Taxonomy" id="47621"/>
    <lineage>
        <taxon>Eukaryota</taxon>
        <taxon>Viridiplantae</taxon>
        <taxon>Streptophyta</taxon>
        <taxon>Embryophyta</taxon>
        <taxon>Tracheophyta</taxon>
        <taxon>Spermatophyta</taxon>
        <taxon>Magnoliopsida</taxon>
        <taxon>eudicotyledons</taxon>
        <taxon>Gunneridae</taxon>
        <taxon>Pentapetalae</taxon>
        <taxon>rosids</taxon>
        <taxon>malvids</taxon>
        <taxon>Malvales</taxon>
        <taxon>Malvaceae</taxon>
        <taxon>Malvoideae</taxon>
        <taxon>Gossypium</taxon>
    </lineage>
</organism>
<dbReference type="OrthoDB" id="930800at2759"/>
<accession>A0A5B6UYF0</accession>
<reference evidence="1" key="1">
    <citation type="submission" date="2019-08" db="EMBL/GenBank/DDBJ databases">
        <authorList>
            <person name="Liu F."/>
        </authorList>
    </citation>
    <scope>NUCLEOTIDE SEQUENCE [LARGE SCALE GENOMIC DNA]</scope>
    <source>
        <strain evidence="1">PA1801</strain>
        <tissue evidence="1">Leaf</tissue>
    </source>
</reference>